<geneLocation type="plasmid" evidence="7 8">
    <name>unnamed1</name>
</geneLocation>
<keyword evidence="8" id="KW-1185">Reference proteome</keyword>
<organism evidence="7 8">
    <name type="scientific">Rubrobacter marinus</name>
    <dbReference type="NCBI Taxonomy" id="2653852"/>
    <lineage>
        <taxon>Bacteria</taxon>
        <taxon>Bacillati</taxon>
        <taxon>Actinomycetota</taxon>
        <taxon>Rubrobacteria</taxon>
        <taxon>Rubrobacterales</taxon>
        <taxon>Rubrobacteraceae</taxon>
        <taxon>Rubrobacter</taxon>
    </lineage>
</organism>
<evidence type="ECO:0000313" key="8">
    <source>
        <dbReference type="Proteomes" id="UP000502706"/>
    </source>
</evidence>
<evidence type="ECO:0000256" key="5">
    <source>
        <dbReference type="SAM" id="Phobius"/>
    </source>
</evidence>
<dbReference type="Proteomes" id="UP000502706">
    <property type="component" value="Plasmid unnamed1"/>
</dbReference>
<evidence type="ECO:0000259" key="6">
    <source>
        <dbReference type="Pfam" id="PF04893"/>
    </source>
</evidence>
<dbReference type="AlphaFoldDB" id="A0A6G8Q493"/>
<comment type="subcellular location">
    <subcellularLocation>
        <location evidence="1">Membrane</location>
        <topology evidence="1">Multi-pass membrane protein</topology>
    </subcellularLocation>
</comment>
<feature type="transmembrane region" description="Helical" evidence="5">
    <location>
        <begin position="132"/>
        <end position="153"/>
    </location>
</feature>
<evidence type="ECO:0000256" key="2">
    <source>
        <dbReference type="ARBA" id="ARBA00022692"/>
    </source>
</evidence>
<evidence type="ECO:0000256" key="4">
    <source>
        <dbReference type="ARBA" id="ARBA00023136"/>
    </source>
</evidence>
<dbReference type="InterPro" id="IPR006977">
    <property type="entry name" value="Yip1_dom"/>
</dbReference>
<accession>A0A6G8Q493</accession>
<dbReference type="Pfam" id="PF04893">
    <property type="entry name" value="Yip1"/>
    <property type="match status" value="1"/>
</dbReference>
<feature type="domain" description="Yip1" evidence="6">
    <location>
        <begin position="73"/>
        <end position="210"/>
    </location>
</feature>
<protein>
    <recommendedName>
        <fullName evidence="6">Yip1 domain-containing protein</fullName>
    </recommendedName>
</protein>
<keyword evidence="4 5" id="KW-0472">Membrane</keyword>
<keyword evidence="7" id="KW-0614">Plasmid</keyword>
<name>A0A6G8Q493_9ACTN</name>
<dbReference type="GO" id="GO:0016020">
    <property type="term" value="C:membrane"/>
    <property type="evidence" value="ECO:0007669"/>
    <property type="project" value="UniProtKB-SubCell"/>
</dbReference>
<sequence>MPPFSVRPKLERKGCRLKDRTDGARTRRHGVSDPNARYHGFAPLYGAPDGEGGAGEEFDPYCPVRSFAGVAASVLVSPGRFFSGIEPHGPARYALLFALACSVVSYALERTAGRALAAVLPGPGSVPAGPDLAGLVLAAPLSLLGLLFSAFAVHLLARPFLARGLGIGATLRVACYANATAVLAWVPVLGALTPLYWLCLVVIGLRALHRSALLLEEDEGSVS</sequence>
<evidence type="ECO:0000256" key="1">
    <source>
        <dbReference type="ARBA" id="ARBA00004141"/>
    </source>
</evidence>
<reference evidence="7 8" key="1">
    <citation type="submission" date="2019-10" db="EMBL/GenBank/DDBJ databases">
        <title>Rubrobacter sp nov SCSIO 52915 isolated from a deep-sea sediment in the South China Sea.</title>
        <authorList>
            <person name="Chen R.W."/>
        </authorList>
    </citation>
    <scope>NUCLEOTIDE SEQUENCE [LARGE SCALE GENOMIC DNA]</scope>
    <source>
        <strain evidence="7 8">SCSIO 52915</strain>
        <plasmid evidence="7 8">unnamed1</plasmid>
    </source>
</reference>
<keyword evidence="2 5" id="KW-0812">Transmembrane</keyword>
<keyword evidence="3 5" id="KW-1133">Transmembrane helix</keyword>
<evidence type="ECO:0000313" key="7">
    <source>
        <dbReference type="EMBL" id="QIN81137.1"/>
    </source>
</evidence>
<evidence type="ECO:0000256" key="3">
    <source>
        <dbReference type="ARBA" id="ARBA00022989"/>
    </source>
</evidence>
<dbReference type="EMBL" id="CP045122">
    <property type="protein sequence ID" value="QIN81137.1"/>
    <property type="molecule type" value="Genomic_DNA"/>
</dbReference>
<dbReference type="KEGG" id="rmar:GBA65_22145"/>
<proteinExistence type="predicted"/>
<feature type="transmembrane region" description="Helical" evidence="5">
    <location>
        <begin position="185"/>
        <end position="205"/>
    </location>
</feature>
<gene>
    <name evidence="7" type="ORF">GBA65_22145</name>
</gene>